<dbReference type="Gene3D" id="2.60.200.40">
    <property type="match status" value="1"/>
</dbReference>
<dbReference type="EMBL" id="LMUA01000006">
    <property type="protein sequence ID" value="KUE76822.1"/>
    <property type="molecule type" value="Genomic_DNA"/>
</dbReference>
<evidence type="ECO:0000256" key="11">
    <source>
        <dbReference type="ARBA" id="ARBA00023209"/>
    </source>
</evidence>
<dbReference type="InterPro" id="IPR016064">
    <property type="entry name" value="NAD/diacylglycerol_kinase_sf"/>
</dbReference>
<evidence type="ECO:0000256" key="1">
    <source>
        <dbReference type="ARBA" id="ARBA00001946"/>
    </source>
</evidence>
<comment type="similarity">
    <text evidence="2">Belongs to the diacylglycerol/lipid kinase family.</text>
</comment>
<dbReference type="SMART" id="SM00046">
    <property type="entry name" value="DAGKc"/>
    <property type="match status" value="1"/>
</dbReference>
<dbReference type="Gene3D" id="3.40.50.10330">
    <property type="entry name" value="Probable inorganic polyphosphate/atp-NAD kinase, domain 1"/>
    <property type="match status" value="1"/>
</dbReference>
<organism evidence="14 15">
    <name type="scientific">Ruthenibacterium lactatiformans</name>
    <dbReference type="NCBI Taxonomy" id="1550024"/>
    <lineage>
        <taxon>Bacteria</taxon>
        <taxon>Bacillati</taxon>
        <taxon>Bacillota</taxon>
        <taxon>Clostridia</taxon>
        <taxon>Eubacteriales</taxon>
        <taxon>Oscillospiraceae</taxon>
        <taxon>Ruthenibacterium</taxon>
    </lineage>
</organism>
<dbReference type="AlphaFoldDB" id="A0A0W7TST3"/>
<dbReference type="RefSeq" id="WP_058722964.1">
    <property type="nucleotide sequence ID" value="NZ_CAUGBV010000007.1"/>
</dbReference>
<dbReference type="PROSITE" id="PS50146">
    <property type="entry name" value="DAGK"/>
    <property type="match status" value="1"/>
</dbReference>
<dbReference type="InterPro" id="IPR045540">
    <property type="entry name" value="YegS/DAGK_C"/>
</dbReference>
<evidence type="ECO:0000256" key="7">
    <source>
        <dbReference type="ARBA" id="ARBA00022777"/>
    </source>
</evidence>
<dbReference type="Proteomes" id="UP000053433">
    <property type="component" value="Unassembled WGS sequence"/>
</dbReference>
<keyword evidence="11" id="KW-0594">Phospholipid biosynthesis</keyword>
<keyword evidence="4" id="KW-0808">Transferase</keyword>
<evidence type="ECO:0000256" key="9">
    <source>
        <dbReference type="ARBA" id="ARBA00022842"/>
    </source>
</evidence>
<sequence length="297" mass="31884">MIDRKKLLLLYNPSAGRAQTSRNLDMLLQKFCTGGCETTVYPILDGLNAEDILAGAESAGYDIVVCCGGDGTLHHTVNGLLRLEQPPLLGYIPSGSTNDFAASLGLPKTPEDAADAVVNGRPHAIDAGDFGGELFCYVAAFGAFSAVSYETPQNMKNAMGHLAYIIEGVKRLPIGEKYPARVEVGDQVFEEEFLFCSISNTTSIGGFSLDKSVEATLDDGEFEVLLIKAPTSVAEANTIVSKLLARDFNNELIHLLHADSVTVHFPTPTKWTLDGEYGGEHTDVSVQVLANALHMVF</sequence>
<gene>
    <name evidence="14" type="ORF">ASJ35_05945</name>
</gene>
<dbReference type="InterPro" id="IPR005218">
    <property type="entry name" value="Diacylglycerol/lipid_kinase"/>
</dbReference>
<dbReference type="SUPFAM" id="SSF111331">
    <property type="entry name" value="NAD kinase/diacylglycerol kinase-like"/>
    <property type="match status" value="1"/>
</dbReference>
<keyword evidence="8" id="KW-0067">ATP-binding</keyword>
<evidence type="ECO:0000256" key="4">
    <source>
        <dbReference type="ARBA" id="ARBA00022679"/>
    </source>
</evidence>
<dbReference type="GO" id="GO:0005524">
    <property type="term" value="F:ATP binding"/>
    <property type="evidence" value="ECO:0007669"/>
    <property type="project" value="UniProtKB-KW"/>
</dbReference>
<evidence type="ECO:0000313" key="15">
    <source>
        <dbReference type="Proteomes" id="UP000053433"/>
    </source>
</evidence>
<evidence type="ECO:0000256" key="10">
    <source>
        <dbReference type="ARBA" id="ARBA00023098"/>
    </source>
</evidence>
<keyword evidence="9" id="KW-0460">Magnesium</keyword>
<protein>
    <recommendedName>
        <fullName evidence="13">DAGKc domain-containing protein</fullName>
    </recommendedName>
</protein>
<dbReference type="PANTHER" id="PTHR12358">
    <property type="entry name" value="SPHINGOSINE KINASE"/>
    <property type="match status" value="1"/>
</dbReference>
<dbReference type="GO" id="GO:0008654">
    <property type="term" value="P:phospholipid biosynthetic process"/>
    <property type="evidence" value="ECO:0007669"/>
    <property type="project" value="UniProtKB-KW"/>
</dbReference>
<keyword evidence="6" id="KW-0547">Nucleotide-binding</keyword>
<dbReference type="NCBIfam" id="TIGR00147">
    <property type="entry name" value="YegS/Rv2252/BmrU family lipid kinase"/>
    <property type="match status" value="1"/>
</dbReference>
<proteinExistence type="inferred from homology"/>
<dbReference type="InterPro" id="IPR017438">
    <property type="entry name" value="ATP-NAD_kinase_N"/>
</dbReference>
<evidence type="ECO:0000259" key="13">
    <source>
        <dbReference type="PROSITE" id="PS50146"/>
    </source>
</evidence>
<dbReference type="Pfam" id="PF00781">
    <property type="entry name" value="DAGK_cat"/>
    <property type="match status" value="1"/>
</dbReference>
<name>A0A0W7TST3_9FIRM</name>
<reference evidence="14 15" key="1">
    <citation type="submission" date="2015-10" db="EMBL/GenBank/DDBJ databases">
        <title>A novel member of the family Ruminococcaceae isolated from human faeces.</title>
        <authorList>
            <person name="Shkoporov A.N."/>
            <person name="Chaplin A.V."/>
            <person name="Motuzova O.V."/>
            <person name="Kafarskaia L.I."/>
            <person name="Efimov B.A."/>
        </authorList>
    </citation>
    <scope>NUCLEOTIDE SEQUENCE [LARGE SCALE GENOMIC DNA]</scope>
    <source>
        <strain evidence="14 15">668</strain>
    </source>
</reference>
<dbReference type="InterPro" id="IPR050187">
    <property type="entry name" value="Lipid_Phosphate_FormReg"/>
</dbReference>
<dbReference type="Pfam" id="PF19279">
    <property type="entry name" value="YegS_C"/>
    <property type="match status" value="1"/>
</dbReference>
<dbReference type="GO" id="GO:0005886">
    <property type="term" value="C:plasma membrane"/>
    <property type="evidence" value="ECO:0007669"/>
    <property type="project" value="TreeGrafter"/>
</dbReference>
<evidence type="ECO:0000256" key="3">
    <source>
        <dbReference type="ARBA" id="ARBA00022516"/>
    </source>
</evidence>
<keyword evidence="12" id="KW-1208">Phospholipid metabolism</keyword>
<evidence type="ECO:0000256" key="5">
    <source>
        <dbReference type="ARBA" id="ARBA00022723"/>
    </source>
</evidence>
<dbReference type="GO" id="GO:0004143">
    <property type="term" value="F:ATP-dependent diacylglycerol kinase activity"/>
    <property type="evidence" value="ECO:0007669"/>
    <property type="project" value="TreeGrafter"/>
</dbReference>
<accession>A0A0W7TST3</accession>
<dbReference type="GO" id="GO:0046872">
    <property type="term" value="F:metal ion binding"/>
    <property type="evidence" value="ECO:0007669"/>
    <property type="project" value="UniProtKB-KW"/>
</dbReference>
<keyword evidence="10" id="KW-0443">Lipid metabolism</keyword>
<evidence type="ECO:0000256" key="2">
    <source>
        <dbReference type="ARBA" id="ARBA00005983"/>
    </source>
</evidence>
<dbReference type="InterPro" id="IPR001206">
    <property type="entry name" value="Diacylglycerol_kinase_cat_dom"/>
</dbReference>
<evidence type="ECO:0000256" key="12">
    <source>
        <dbReference type="ARBA" id="ARBA00023264"/>
    </source>
</evidence>
<evidence type="ECO:0000256" key="6">
    <source>
        <dbReference type="ARBA" id="ARBA00022741"/>
    </source>
</evidence>
<comment type="cofactor">
    <cofactor evidence="1">
        <name>Mg(2+)</name>
        <dbReference type="ChEBI" id="CHEBI:18420"/>
    </cofactor>
</comment>
<comment type="caution">
    <text evidence="14">The sequence shown here is derived from an EMBL/GenBank/DDBJ whole genome shotgun (WGS) entry which is preliminary data.</text>
</comment>
<evidence type="ECO:0000256" key="8">
    <source>
        <dbReference type="ARBA" id="ARBA00022840"/>
    </source>
</evidence>
<dbReference type="PANTHER" id="PTHR12358:SF106">
    <property type="entry name" value="LIPID KINASE YEGS"/>
    <property type="match status" value="1"/>
</dbReference>
<keyword evidence="5" id="KW-0479">Metal-binding</keyword>
<keyword evidence="3" id="KW-0444">Lipid biosynthesis</keyword>
<keyword evidence="7" id="KW-0418">Kinase</keyword>
<evidence type="ECO:0000313" key="14">
    <source>
        <dbReference type="EMBL" id="KUE76822.1"/>
    </source>
</evidence>
<feature type="domain" description="DAGKc" evidence="13">
    <location>
        <begin position="2"/>
        <end position="134"/>
    </location>
</feature>